<dbReference type="Gene3D" id="3.90.550.10">
    <property type="entry name" value="Spore Coat Polysaccharide Biosynthesis Protein SpsA, Chain A"/>
    <property type="match status" value="1"/>
</dbReference>
<sequence length="318" mass="36338">MSEVSIVIPNYNGMGYLKDCLDSLEVQSMRDFETILVDNGSEDDSVSFVRERYPKVRIKRLEKNYGFCRAVNEGIRMSTSPYVILLNNDTRADIQLVQKLLAEIKKYPGCFSVQAKVVMMSSPDKMDDAGDFYCALGWAFAEGKGKPETDYQKSRRIFASCAAAAIYRKSVFKEIGLFDERHFAYLEDVDMGYRARISGYENRFAADAVVYHHGSGTTGSVYNEFKIRYSSRNNVYVIYKNMPILQIVLNLPLLALGFVIKGVFFSVKGYGGEYVKGVFYGLRTANKCSKVRFKTKNIRNYLIIQLELWRNIVRKLGF</sequence>
<feature type="domain" description="Glycosyltransferase 2-like" evidence="5">
    <location>
        <begin position="5"/>
        <end position="176"/>
    </location>
</feature>
<dbReference type="InterPro" id="IPR001173">
    <property type="entry name" value="Glyco_trans_2-like"/>
</dbReference>
<name>A0AB73T926_9FIRM</name>
<evidence type="ECO:0000259" key="5">
    <source>
        <dbReference type="Pfam" id="PF00535"/>
    </source>
</evidence>
<dbReference type="Proteomes" id="UP000245412">
    <property type="component" value="Unassembled WGS sequence"/>
</dbReference>
<accession>A0AB73T926</accession>
<comment type="caution">
    <text evidence="6">The sequence shown here is derived from an EMBL/GenBank/DDBJ whole genome shotgun (WGS) entry which is preliminary data.</text>
</comment>
<dbReference type="CDD" id="cd04186">
    <property type="entry name" value="GT_2_like_c"/>
    <property type="match status" value="1"/>
</dbReference>
<dbReference type="AlphaFoldDB" id="A0AB73T926"/>
<evidence type="ECO:0000256" key="2">
    <source>
        <dbReference type="ARBA" id="ARBA00006739"/>
    </source>
</evidence>
<dbReference type="Pfam" id="PF00535">
    <property type="entry name" value="Glycos_transf_2"/>
    <property type="match status" value="1"/>
</dbReference>
<dbReference type="RefSeq" id="WP_109624140.1">
    <property type="nucleotide sequence ID" value="NZ_JANKBI010000001.1"/>
</dbReference>
<keyword evidence="7" id="KW-1185">Reference proteome</keyword>
<keyword evidence="3" id="KW-0328">Glycosyltransferase</keyword>
<comment type="pathway">
    <text evidence="1">Cell wall biogenesis; cell wall polysaccharide biosynthesis.</text>
</comment>
<evidence type="ECO:0000313" key="7">
    <source>
        <dbReference type="Proteomes" id="UP000245412"/>
    </source>
</evidence>
<dbReference type="EMBL" id="QGGY01000001">
    <property type="protein sequence ID" value="PWJ78686.1"/>
    <property type="molecule type" value="Genomic_DNA"/>
</dbReference>
<evidence type="ECO:0000256" key="1">
    <source>
        <dbReference type="ARBA" id="ARBA00004776"/>
    </source>
</evidence>
<dbReference type="SUPFAM" id="SSF53448">
    <property type="entry name" value="Nucleotide-diphospho-sugar transferases"/>
    <property type="match status" value="1"/>
</dbReference>
<keyword evidence="4" id="KW-0808">Transferase</keyword>
<protein>
    <recommendedName>
        <fullName evidence="5">Glycosyltransferase 2-like domain-containing protein</fullName>
    </recommendedName>
</protein>
<evidence type="ECO:0000313" key="6">
    <source>
        <dbReference type="EMBL" id="PWJ78686.1"/>
    </source>
</evidence>
<dbReference type="PANTHER" id="PTHR43179:SF12">
    <property type="entry name" value="GALACTOFURANOSYLTRANSFERASE GLFT2"/>
    <property type="match status" value="1"/>
</dbReference>
<evidence type="ECO:0000256" key="4">
    <source>
        <dbReference type="ARBA" id="ARBA00022679"/>
    </source>
</evidence>
<dbReference type="PANTHER" id="PTHR43179">
    <property type="entry name" value="RHAMNOSYLTRANSFERASE WBBL"/>
    <property type="match status" value="1"/>
</dbReference>
<comment type="similarity">
    <text evidence="2">Belongs to the glycosyltransferase 2 family.</text>
</comment>
<dbReference type="InterPro" id="IPR029044">
    <property type="entry name" value="Nucleotide-diphossugar_trans"/>
</dbReference>
<organism evidence="6 7">
    <name type="scientific">Murimonas intestini</name>
    <dbReference type="NCBI Taxonomy" id="1337051"/>
    <lineage>
        <taxon>Bacteria</taxon>
        <taxon>Bacillati</taxon>
        <taxon>Bacillota</taxon>
        <taxon>Clostridia</taxon>
        <taxon>Lachnospirales</taxon>
        <taxon>Lachnospiraceae</taxon>
        <taxon>Murimonas</taxon>
    </lineage>
</organism>
<evidence type="ECO:0000256" key="3">
    <source>
        <dbReference type="ARBA" id="ARBA00022676"/>
    </source>
</evidence>
<gene>
    <name evidence="6" type="ORF">C7383_10154</name>
</gene>
<proteinExistence type="inferred from homology"/>
<dbReference type="GO" id="GO:0016757">
    <property type="term" value="F:glycosyltransferase activity"/>
    <property type="evidence" value="ECO:0007669"/>
    <property type="project" value="UniProtKB-KW"/>
</dbReference>
<reference evidence="6 7" key="1">
    <citation type="submission" date="2018-05" db="EMBL/GenBank/DDBJ databases">
        <authorList>
            <person name="Goeker M."/>
            <person name="Huntemann M."/>
            <person name="Clum A."/>
            <person name="Pillay M."/>
            <person name="Palaniappan K."/>
            <person name="Varghese N."/>
            <person name="Mikhailova N."/>
            <person name="Stamatis D."/>
            <person name="Reddy T."/>
            <person name="Daum C."/>
            <person name="Shapiro N."/>
            <person name="Ivanova N."/>
            <person name="Kyrpides N."/>
            <person name="Woyke T."/>
        </authorList>
    </citation>
    <scope>NUCLEOTIDE SEQUENCE [LARGE SCALE GENOMIC DNA]</scope>
    <source>
        <strain evidence="6 7">DSM 26524</strain>
    </source>
</reference>